<sequence>MKQAYAFLAIVPIIPFAIVYYGYGALIRDRKRALRTAMDVTTLMLIGCVAVLFNRLFSNSFGLYGILLLMLIGGGLLGNLQFRSKGEVDVKRVVRAVWRIGFFIMSVLYVLLMFVGLSRTLFAV</sequence>
<dbReference type="InterPro" id="IPR024515">
    <property type="entry name" value="DUF3397"/>
</dbReference>
<evidence type="ECO:0000256" key="1">
    <source>
        <dbReference type="SAM" id="Phobius"/>
    </source>
</evidence>
<evidence type="ECO:0000313" key="2">
    <source>
        <dbReference type="EMBL" id="AJY77859.1"/>
    </source>
</evidence>
<gene>
    <name evidence="2" type="ORF">VN24_19520</name>
</gene>
<name>A0A0D5NR99_9BACL</name>
<proteinExistence type="predicted"/>
<dbReference type="PATRIC" id="fig|1126833.4.peg.4303"/>
<dbReference type="EMBL" id="CP011058">
    <property type="protein sequence ID" value="AJY77859.1"/>
    <property type="molecule type" value="Genomic_DNA"/>
</dbReference>
<dbReference type="STRING" id="1126833.VN24_19520"/>
<keyword evidence="1" id="KW-0812">Transmembrane</keyword>
<organism evidence="2 3">
    <name type="scientific">Paenibacillus beijingensis</name>
    <dbReference type="NCBI Taxonomy" id="1126833"/>
    <lineage>
        <taxon>Bacteria</taxon>
        <taxon>Bacillati</taxon>
        <taxon>Bacillota</taxon>
        <taxon>Bacilli</taxon>
        <taxon>Bacillales</taxon>
        <taxon>Paenibacillaceae</taxon>
        <taxon>Paenibacillus</taxon>
    </lineage>
</organism>
<keyword evidence="1" id="KW-1133">Transmembrane helix</keyword>
<feature type="transmembrane region" description="Helical" evidence="1">
    <location>
        <begin position="38"/>
        <end position="57"/>
    </location>
</feature>
<dbReference type="AlphaFoldDB" id="A0A0D5NR99"/>
<dbReference type="KEGG" id="pbj:VN24_19520"/>
<reference evidence="2 3" key="1">
    <citation type="journal article" date="2015" name="J. Biotechnol.">
        <title>Complete genome sequence of Paenibacillus beijingensis 7188(T) (=DSM 24997(T)), a novel rhizobacterium from jujube garden soil.</title>
        <authorList>
            <person name="Kwak Y."/>
            <person name="Shin J.H."/>
        </authorList>
    </citation>
    <scope>NUCLEOTIDE SEQUENCE [LARGE SCALE GENOMIC DNA]</scope>
    <source>
        <strain evidence="2 3">DSM 24997</strain>
    </source>
</reference>
<accession>A0A0D5NR99</accession>
<dbReference type="Pfam" id="PF11877">
    <property type="entry name" value="DUF3397"/>
    <property type="match status" value="1"/>
</dbReference>
<keyword evidence="3" id="KW-1185">Reference proteome</keyword>
<feature type="transmembrane region" description="Helical" evidence="1">
    <location>
        <begin position="100"/>
        <end position="122"/>
    </location>
</feature>
<protein>
    <recommendedName>
        <fullName evidence="4">DUF3397 domain-containing protein</fullName>
    </recommendedName>
</protein>
<evidence type="ECO:0000313" key="3">
    <source>
        <dbReference type="Proteomes" id="UP000032633"/>
    </source>
</evidence>
<keyword evidence="1" id="KW-0472">Membrane</keyword>
<reference evidence="3" key="2">
    <citation type="submission" date="2015-03" db="EMBL/GenBank/DDBJ databases">
        <title>Genome sequence of Paenibacillus beijingensis strain DSM 24997T.</title>
        <authorList>
            <person name="Kwak Y."/>
            <person name="Shin J.-H."/>
        </authorList>
    </citation>
    <scope>NUCLEOTIDE SEQUENCE [LARGE SCALE GENOMIC DNA]</scope>
    <source>
        <strain evidence="3">DSM 24997</strain>
    </source>
</reference>
<feature type="transmembrane region" description="Helical" evidence="1">
    <location>
        <begin position="63"/>
        <end position="80"/>
    </location>
</feature>
<dbReference type="Proteomes" id="UP000032633">
    <property type="component" value="Chromosome"/>
</dbReference>
<dbReference type="HOGENOM" id="CLU_155053_1_0_9"/>
<feature type="transmembrane region" description="Helical" evidence="1">
    <location>
        <begin position="6"/>
        <end position="26"/>
    </location>
</feature>
<evidence type="ECO:0008006" key="4">
    <source>
        <dbReference type="Google" id="ProtNLM"/>
    </source>
</evidence>